<accession>A0A8T0IFP0</accession>
<comment type="caution">
    <text evidence="3">The sequence shown here is derived from an EMBL/GenBank/DDBJ whole genome shotgun (WGS) entry which is preliminary data.</text>
</comment>
<keyword evidence="4" id="KW-1185">Reference proteome</keyword>
<organism evidence="3 4">
    <name type="scientific">Ceratodon purpureus</name>
    <name type="common">Fire moss</name>
    <name type="synonym">Dicranum purpureum</name>
    <dbReference type="NCBI Taxonomy" id="3225"/>
    <lineage>
        <taxon>Eukaryota</taxon>
        <taxon>Viridiplantae</taxon>
        <taxon>Streptophyta</taxon>
        <taxon>Embryophyta</taxon>
        <taxon>Bryophyta</taxon>
        <taxon>Bryophytina</taxon>
        <taxon>Bryopsida</taxon>
        <taxon>Dicranidae</taxon>
        <taxon>Pseudoditrichales</taxon>
        <taxon>Ditrichaceae</taxon>
        <taxon>Ceratodon</taxon>
    </lineage>
</organism>
<feature type="signal peptide" evidence="2">
    <location>
        <begin position="1"/>
        <end position="27"/>
    </location>
</feature>
<evidence type="ECO:0000313" key="4">
    <source>
        <dbReference type="Proteomes" id="UP000822688"/>
    </source>
</evidence>
<gene>
    <name evidence="3" type="ORF">KC19_4G242100</name>
</gene>
<dbReference type="PANTHER" id="PTHR36058">
    <property type="entry name" value="NUCLEOPHOSMIN"/>
    <property type="match status" value="1"/>
</dbReference>
<feature type="region of interest" description="Disordered" evidence="1">
    <location>
        <begin position="172"/>
        <end position="192"/>
    </location>
</feature>
<feature type="compositionally biased region" description="Basic and acidic residues" evidence="1">
    <location>
        <begin position="248"/>
        <end position="273"/>
    </location>
</feature>
<feature type="region of interest" description="Disordered" evidence="1">
    <location>
        <begin position="218"/>
        <end position="325"/>
    </location>
</feature>
<evidence type="ECO:0000256" key="1">
    <source>
        <dbReference type="SAM" id="MobiDB-lite"/>
    </source>
</evidence>
<evidence type="ECO:0008006" key="5">
    <source>
        <dbReference type="Google" id="ProtNLM"/>
    </source>
</evidence>
<dbReference type="PANTHER" id="PTHR36058:SF1">
    <property type="entry name" value="NUCLEOPHOSMIN"/>
    <property type="match status" value="1"/>
</dbReference>
<keyword evidence="2" id="KW-0732">Signal</keyword>
<evidence type="ECO:0000313" key="3">
    <source>
        <dbReference type="EMBL" id="KAG0581313.1"/>
    </source>
</evidence>
<feature type="compositionally biased region" description="Basic residues" evidence="1">
    <location>
        <begin position="301"/>
        <end position="315"/>
    </location>
</feature>
<sequence length="325" mass="36327">MDSRRFSVILLLLLAGVLMFGSEHAKAEKKVVAAARKEDIPFIKCSVCEAIAKQLARQVKEKRQNSATKKISEFEIIDVAENICNLKKEEGDWILKLDIVEKGDKLQLVEQSEEGVCKTECKTIERACQEVMGDHDTDVAEYLYKPEATRAGVIKLLCKDLSKACVGKLPRLPKDRAPGEPFTPKAGKEAEMDKLMRSLNDVPGAPAMKMYSREELIKNPGLMDGGATRDPDADEDDEDDDDEDEDDVKTSQEKTLVKTWRDSVAKVGNDVRTRTHRVIQTASKSMKKARRAITSWWYGKKPTKKSSSKSSGRRKSSSDSSSEEL</sequence>
<protein>
    <recommendedName>
        <fullName evidence="5">Saposin B-type domain-containing protein</fullName>
    </recommendedName>
</protein>
<dbReference type="EMBL" id="CM026424">
    <property type="protein sequence ID" value="KAG0581313.1"/>
    <property type="molecule type" value="Genomic_DNA"/>
</dbReference>
<proteinExistence type="predicted"/>
<name>A0A8T0IFP0_CERPU</name>
<feature type="compositionally biased region" description="Acidic residues" evidence="1">
    <location>
        <begin position="232"/>
        <end position="247"/>
    </location>
</feature>
<dbReference type="Proteomes" id="UP000822688">
    <property type="component" value="Chromosome 4"/>
</dbReference>
<evidence type="ECO:0000256" key="2">
    <source>
        <dbReference type="SAM" id="SignalP"/>
    </source>
</evidence>
<dbReference type="EMBL" id="CM026424">
    <property type="protein sequence ID" value="KAG0581314.1"/>
    <property type="molecule type" value="Genomic_DNA"/>
</dbReference>
<feature type="chain" id="PRO_5036274547" description="Saposin B-type domain-containing protein" evidence="2">
    <location>
        <begin position="28"/>
        <end position="325"/>
    </location>
</feature>
<dbReference type="EMBL" id="CM026424">
    <property type="protein sequence ID" value="KAG0581312.1"/>
    <property type="molecule type" value="Genomic_DNA"/>
</dbReference>
<reference evidence="3" key="1">
    <citation type="submission" date="2020-06" db="EMBL/GenBank/DDBJ databases">
        <title>WGS assembly of Ceratodon purpureus strain R40.</title>
        <authorList>
            <person name="Carey S.B."/>
            <person name="Jenkins J."/>
            <person name="Shu S."/>
            <person name="Lovell J.T."/>
            <person name="Sreedasyam A."/>
            <person name="Maumus F."/>
            <person name="Tiley G.P."/>
            <person name="Fernandez-Pozo N."/>
            <person name="Barry K."/>
            <person name="Chen C."/>
            <person name="Wang M."/>
            <person name="Lipzen A."/>
            <person name="Daum C."/>
            <person name="Saski C.A."/>
            <person name="Payton A.C."/>
            <person name="Mcbreen J.C."/>
            <person name="Conrad R.E."/>
            <person name="Kollar L.M."/>
            <person name="Olsson S."/>
            <person name="Huttunen S."/>
            <person name="Landis J.B."/>
            <person name="Wickett N.J."/>
            <person name="Johnson M.G."/>
            <person name="Rensing S.A."/>
            <person name="Grimwood J."/>
            <person name="Schmutz J."/>
            <person name="Mcdaniel S.F."/>
        </authorList>
    </citation>
    <scope>NUCLEOTIDE SEQUENCE</scope>
    <source>
        <strain evidence="3">R40</strain>
    </source>
</reference>
<dbReference type="AlphaFoldDB" id="A0A8T0IFP0"/>